<dbReference type="EMBL" id="JBHRZO010000010">
    <property type="protein sequence ID" value="MFC3847452.1"/>
    <property type="molecule type" value="Genomic_DNA"/>
</dbReference>
<evidence type="ECO:0000313" key="3">
    <source>
        <dbReference type="Proteomes" id="UP001595783"/>
    </source>
</evidence>
<dbReference type="InterPro" id="IPR002718">
    <property type="entry name" value="OMP_Helicobacter"/>
</dbReference>
<feature type="chain" id="PRO_5045966503" evidence="1">
    <location>
        <begin position="25"/>
        <end position="262"/>
    </location>
</feature>
<comment type="caution">
    <text evidence="2">The sequence shown here is derived from an EMBL/GenBank/DDBJ whole genome shotgun (WGS) entry which is preliminary data.</text>
</comment>
<protein>
    <submittedName>
        <fullName evidence="2">Outer membrane protein</fullName>
    </submittedName>
</protein>
<dbReference type="Pfam" id="PF01856">
    <property type="entry name" value="HP_OMP"/>
    <property type="match status" value="1"/>
</dbReference>
<dbReference type="PRINTS" id="PR01776">
    <property type="entry name" value="HPOMPFAMILY"/>
</dbReference>
<evidence type="ECO:0000313" key="2">
    <source>
        <dbReference type="EMBL" id="MFC3847452.1"/>
    </source>
</evidence>
<dbReference type="Proteomes" id="UP001595783">
    <property type="component" value="Unassembled WGS sequence"/>
</dbReference>
<reference evidence="3" key="1">
    <citation type="journal article" date="2019" name="Int. J. Syst. Evol. Microbiol.">
        <title>The Global Catalogue of Microorganisms (GCM) 10K type strain sequencing project: providing services to taxonomists for standard genome sequencing and annotation.</title>
        <authorList>
            <consortium name="The Broad Institute Genomics Platform"/>
            <consortium name="The Broad Institute Genome Sequencing Center for Infectious Disease"/>
            <person name="Wu L."/>
            <person name="Ma J."/>
        </authorList>
    </citation>
    <scope>NUCLEOTIDE SEQUENCE [LARGE SCALE GENOMIC DNA]</scope>
    <source>
        <strain evidence="3">CCUG 53816</strain>
    </source>
</reference>
<keyword evidence="3" id="KW-1185">Reference proteome</keyword>
<evidence type="ECO:0000256" key="1">
    <source>
        <dbReference type="SAM" id="SignalP"/>
    </source>
</evidence>
<proteinExistence type="predicted"/>
<gene>
    <name evidence="2" type="ORF">ACFOPX_02730</name>
</gene>
<name>A0ABV7ZFW3_9HELI</name>
<accession>A0ABV7ZFW3</accession>
<feature type="signal peptide" evidence="1">
    <location>
        <begin position="1"/>
        <end position="24"/>
    </location>
</feature>
<organism evidence="2 3">
    <name type="scientific">Helicobacter baculiformis</name>
    <dbReference type="NCBI Taxonomy" id="427351"/>
    <lineage>
        <taxon>Bacteria</taxon>
        <taxon>Pseudomonadati</taxon>
        <taxon>Campylobacterota</taxon>
        <taxon>Epsilonproteobacteria</taxon>
        <taxon>Campylobacterales</taxon>
        <taxon>Helicobacteraceae</taxon>
        <taxon>Helicobacter</taxon>
    </lineage>
</organism>
<dbReference type="RefSeq" id="WP_233709031.1">
    <property type="nucleotide sequence ID" value="NZ_FZMF01000029.1"/>
</dbReference>
<sequence length="262" mass="28582">MLATSRKILSAGIFTLLGLAPLSAERNGVYVSVGFEYSNMQGTYNVNRPESTSYATQNGIKMELITPALKENDHYSGNLFGADIQAGYKQFFGKKKHFGVRYYGILSAQGGGYYGQLSPVTKGSLSNVFYGVGVDALYNFYEKKHYTFGVFGSVMLGGSAWGLGAGYTNGQCTTRTSQNICQSMNKKFSALASDINQNGGTASSTANYVQFAFNFGLRANLSRHNGLELGIRVPVINDPFFKSHTKNNTDVNFSLRRVIAFL</sequence>
<keyword evidence="1" id="KW-0732">Signal</keyword>